<evidence type="ECO:0000313" key="10">
    <source>
        <dbReference type="Proteomes" id="UP000677913"/>
    </source>
</evidence>
<dbReference type="InterPro" id="IPR004268">
    <property type="entry name" value="MurJ"/>
</dbReference>
<keyword evidence="4" id="KW-0133">Cell shape</keyword>
<evidence type="ECO:0008006" key="11">
    <source>
        <dbReference type="Google" id="ProtNLM"/>
    </source>
</evidence>
<dbReference type="GO" id="GO:0008360">
    <property type="term" value="P:regulation of cell shape"/>
    <property type="evidence" value="ECO:0007669"/>
    <property type="project" value="UniProtKB-KW"/>
</dbReference>
<evidence type="ECO:0000313" key="9">
    <source>
        <dbReference type="EMBL" id="MBS2964696.1"/>
    </source>
</evidence>
<keyword evidence="10" id="KW-1185">Reference proteome</keyword>
<dbReference type="EMBL" id="JAGSXH010000057">
    <property type="protein sequence ID" value="MBS2964696.1"/>
    <property type="molecule type" value="Genomic_DNA"/>
</dbReference>
<feature type="transmembrane region" description="Helical" evidence="8">
    <location>
        <begin position="466"/>
        <end position="486"/>
    </location>
</feature>
<dbReference type="PRINTS" id="PR01806">
    <property type="entry name" value="VIRFACTRMVIN"/>
</dbReference>
<feature type="transmembrane region" description="Helical" evidence="8">
    <location>
        <begin position="344"/>
        <end position="366"/>
    </location>
</feature>
<comment type="caution">
    <text evidence="9">The sequence shown here is derived from an EMBL/GenBank/DDBJ whole genome shotgun (WGS) entry which is preliminary data.</text>
</comment>
<feature type="transmembrane region" description="Helical" evidence="8">
    <location>
        <begin position="498"/>
        <end position="520"/>
    </location>
</feature>
<feature type="transmembrane region" description="Helical" evidence="8">
    <location>
        <begin position="526"/>
        <end position="548"/>
    </location>
</feature>
<feature type="transmembrane region" description="Helical" evidence="8">
    <location>
        <begin position="188"/>
        <end position="210"/>
    </location>
</feature>
<feature type="transmembrane region" description="Helical" evidence="8">
    <location>
        <begin position="264"/>
        <end position="283"/>
    </location>
</feature>
<accession>A0A8J7WLR9</accession>
<keyword evidence="5" id="KW-0573">Peptidoglycan synthesis</keyword>
<dbReference type="PANTHER" id="PTHR47019:SF1">
    <property type="entry name" value="LIPID II FLIPPASE MURJ"/>
    <property type="match status" value="1"/>
</dbReference>
<dbReference type="GO" id="GO:0005886">
    <property type="term" value="C:plasma membrane"/>
    <property type="evidence" value="ECO:0007669"/>
    <property type="project" value="UniProtKB-SubCell"/>
</dbReference>
<feature type="transmembrane region" description="Helical" evidence="8">
    <location>
        <begin position="101"/>
        <end position="119"/>
    </location>
</feature>
<gene>
    <name evidence="9" type="ORF">KGA66_16685</name>
</gene>
<evidence type="ECO:0000256" key="7">
    <source>
        <dbReference type="ARBA" id="ARBA00023136"/>
    </source>
</evidence>
<protein>
    <recommendedName>
        <fullName evidence="11">Virulence factor MviN</fullName>
    </recommendedName>
</protein>
<feature type="transmembrane region" description="Helical" evidence="8">
    <location>
        <begin position="560"/>
        <end position="585"/>
    </location>
</feature>
<feature type="transmembrane region" description="Helical" evidence="8">
    <location>
        <begin position="386"/>
        <end position="410"/>
    </location>
</feature>
<name>A0A8J7WLR9_9ACTN</name>
<dbReference type="Proteomes" id="UP000677913">
    <property type="component" value="Unassembled WGS sequence"/>
</dbReference>
<feature type="transmembrane region" description="Helical" evidence="8">
    <location>
        <begin position="157"/>
        <end position="176"/>
    </location>
</feature>
<evidence type="ECO:0000256" key="6">
    <source>
        <dbReference type="ARBA" id="ARBA00022989"/>
    </source>
</evidence>
<feature type="transmembrane region" description="Helical" evidence="8">
    <location>
        <begin position="591"/>
        <end position="615"/>
    </location>
</feature>
<feature type="transmembrane region" description="Helical" evidence="8">
    <location>
        <begin position="431"/>
        <end position="454"/>
    </location>
</feature>
<dbReference type="InterPro" id="IPR051050">
    <property type="entry name" value="Lipid_II_flippase_MurJ/MviN"/>
</dbReference>
<evidence type="ECO:0000256" key="5">
    <source>
        <dbReference type="ARBA" id="ARBA00022984"/>
    </source>
</evidence>
<feature type="transmembrane region" description="Helical" evidence="8">
    <location>
        <begin position="303"/>
        <end position="323"/>
    </location>
</feature>
<dbReference type="PANTHER" id="PTHR47019">
    <property type="entry name" value="LIPID II FLIPPASE MURJ"/>
    <property type="match status" value="1"/>
</dbReference>
<keyword evidence="7 8" id="KW-0472">Membrane</keyword>
<evidence type="ECO:0000256" key="1">
    <source>
        <dbReference type="ARBA" id="ARBA00004651"/>
    </source>
</evidence>
<feature type="transmembrane region" description="Helical" evidence="8">
    <location>
        <begin position="230"/>
        <end position="252"/>
    </location>
</feature>
<evidence type="ECO:0000256" key="8">
    <source>
        <dbReference type="SAM" id="Phobius"/>
    </source>
</evidence>
<keyword evidence="6 8" id="KW-1133">Transmembrane helix</keyword>
<evidence type="ECO:0000256" key="3">
    <source>
        <dbReference type="ARBA" id="ARBA00022692"/>
    </source>
</evidence>
<reference evidence="9" key="1">
    <citation type="submission" date="2021-04" db="EMBL/GenBank/DDBJ databases">
        <title>Genome based classification of Actinospica acidithermotolerans sp. nov., an actinobacterium isolated from an Indonesian hot spring.</title>
        <authorList>
            <person name="Kusuma A.B."/>
            <person name="Putra K.E."/>
            <person name="Nafisah S."/>
            <person name="Loh J."/>
            <person name="Nouioui I."/>
            <person name="Goodfellow M."/>
        </authorList>
    </citation>
    <scope>NUCLEOTIDE SEQUENCE</scope>
    <source>
        <strain evidence="9">DSM 45618</strain>
    </source>
</reference>
<keyword evidence="3 8" id="KW-0812">Transmembrane</keyword>
<sequence>MPDRPAPLPSVDDPLVQPVAPIDTRLVAAEGDGVGRCEGGSVFDQGVALDHRVARDKQVAGDRDGAMDRESVRYSSAAVLADGGENTDGLAVARRAAQRRAAVRSVAGGAALIAAVTVLSRTVGFLRTLAFSHTVGTQALADAYNTANQIPNTVFDIVAGGALASVAVPLLAGPLARGEKAQAESIISALLTWTLAVLLPLSLIGVAISGQLGQLLAGNHAPVGAYAATVSRFLVLFLPQIPLYGVAVVLSATLQSDRRFLSPALAPLLSSVVVVTTYLLFGALDPTAAGGALGALGYRSELFLGLGTTLGVATLALSLLPAVRRTGLRVRPRLRFPSGVARRARNLALAGVATLAAQNVVVLGVVLLTSHTRAATGSLTVYTFSWAVFVLPYAVLAVPIATTAFTDLAARADSGDLAGFRAGVATTSRAVLIAACAGAALLVATAWPMAYLFISAPTGPRPSMMAYGLVAFSLGLPGYAAIAHFGRVLYAGGHGRDAAVATVIGWLTVLAADWVLIWRFPPRQAVAALGLGNACGMTVAGALLLTAARRRTGPGTFTGLPRAAVVGVTAAVAAGAAGWLVAGWIGPTGSAPAVATGALCALLALGVFAAVSLAFDDGDLRPLLARAVRWSSARAGAARGRGRGR</sequence>
<keyword evidence="2" id="KW-1003">Cell membrane</keyword>
<evidence type="ECO:0000256" key="4">
    <source>
        <dbReference type="ARBA" id="ARBA00022960"/>
    </source>
</evidence>
<dbReference type="RefSeq" id="WP_211469055.1">
    <property type="nucleotide sequence ID" value="NZ_JAGSXH010000057.1"/>
</dbReference>
<dbReference type="GO" id="GO:0009252">
    <property type="term" value="P:peptidoglycan biosynthetic process"/>
    <property type="evidence" value="ECO:0007669"/>
    <property type="project" value="UniProtKB-KW"/>
</dbReference>
<comment type="subcellular location">
    <subcellularLocation>
        <location evidence="1">Cell membrane</location>
        <topology evidence="1">Multi-pass membrane protein</topology>
    </subcellularLocation>
</comment>
<proteinExistence type="predicted"/>
<dbReference type="GO" id="GO:0034204">
    <property type="term" value="P:lipid translocation"/>
    <property type="evidence" value="ECO:0007669"/>
    <property type="project" value="TreeGrafter"/>
</dbReference>
<dbReference type="AlphaFoldDB" id="A0A8J7WLR9"/>
<evidence type="ECO:0000256" key="2">
    <source>
        <dbReference type="ARBA" id="ARBA00022475"/>
    </source>
</evidence>
<dbReference type="Pfam" id="PF03023">
    <property type="entry name" value="MurJ"/>
    <property type="match status" value="1"/>
</dbReference>
<dbReference type="GO" id="GO:0015648">
    <property type="term" value="F:lipid-linked peptidoglycan transporter activity"/>
    <property type="evidence" value="ECO:0007669"/>
    <property type="project" value="TreeGrafter"/>
</dbReference>
<organism evidence="9 10">
    <name type="scientific">Actinocrinis puniceicyclus</name>
    <dbReference type="NCBI Taxonomy" id="977794"/>
    <lineage>
        <taxon>Bacteria</taxon>
        <taxon>Bacillati</taxon>
        <taxon>Actinomycetota</taxon>
        <taxon>Actinomycetes</taxon>
        <taxon>Catenulisporales</taxon>
        <taxon>Actinospicaceae</taxon>
        <taxon>Actinocrinis</taxon>
    </lineage>
</organism>